<comment type="caution">
    <text evidence="1">The sequence shown here is derived from an EMBL/GenBank/DDBJ whole genome shotgun (WGS) entry which is preliminary data.</text>
</comment>
<dbReference type="PATRIC" id="fig|433924.3.peg.1831"/>
<dbReference type="PANTHER" id="PTHR30528">
    <property type="entry name" value="CYTOPLASMIC PROTEIN"/>
    <property type="match status" value="1"/>
</dbReference>
<evidence type="ECO:0000313" key="1">
    <source>
        <dbReference type="EMBL" id="KTT14573.1"/>
    </source>
</evidence>
<dbReference type="OrthoDB" id="9787207at2"/>
<evidence type="ECO:0000313" key="2">
    <source>
        <dbReference type="Proteomes" id="UP000072741"/>
    </source>
</evidence>
<organism evidence="1 2">
    <name type="scientific">Pseudacidovorax intermedius</name>
    <dbReference type="NCBI Taxonomy" id="433924"/>
    <lineage>
        <taxon>Bacteria</taxon>
        <taxon>Pseudomonadati</taxon>
        <taxon>Pseudomonadota</taxon>
        <taxon>Betaproteobacteria</taxon>
        <taxon>Burkholderiales</taxon>
        <taxon>Comamonadaceae</taxon>
        <taxon>Pseudacidovorax</taxon>
    </lineage>
</organism>
<reference evidence="1 2" key="1">
    <citation type="journal article" date="2016" name="Front. Microbiol.">
        <title>Genomic Resource of Rice Seed Associated Bacteria.</title>
        <authorList>
            <person name="Midha S."/>
            <person name="Bansal K."/>
            <person name="Sharma S."/>
            <person name="Kumar N."/>
            <person name="Patil P.P."/>
            <person name="Chaudhry V."/>
            <person name="Patil P.B."/>
        </authorList>
    </citation>
    <scope>NUCLEOTIDE SEQUENCE [LARGE SCALE GENOMIC DNA]</scope>
    <source>
        <strain evidence="1 2">NS331</strain>
    </source>
</reference>
<gene>
    <name evidence="1" type="ORF">NS331_23125</name>
</gene>
<dbReference type="Pfam" id="PF06224">
    <property type="entry name" value="AlkZ-like"/>
    <property type="match status" value="1"/>
</dbReference>
<dbReference type="Proteomes" id="UP000072741">
    <property type="component" value="Unassembled WGS sequence"/>
</dbReference>
<dbReference type="InterPro" id="IPR009351">
    <property type="entry name" value="AlkZ-like"/>
</dbReference>
<name>A0A147GM59_9BURK</name>
<keyword evidence="2" id="KW-1185">Reference proteome</keyword>
<accession>A0A147GM59</accession>
<protein>
    <submittedName>
        <fullName evidence="1">Cytoplasmic protein</fullName>
    </submittedName>
</protein>
<dbReference type="PANTHER" id="PTHR30528:SF0">
    <property type="entry name" value="CYTOPLASMIC PROTEIN"/>
    <property type="match status" value="1"/>
</dbReference>
<dbReference type="AlphaFoldDB" id="A0A147GM59"/>
<dbReference type="EMBL" id="LDSL01000181">
    <property type="protein sequence ID" value="KTT14573.1"/>
    <property type="molecule type" value="Genomic_DNA"/>
</dbReference>
<sequence>MPAALTLDDLRRYAIARSLFTPTTLPAAIRRLGFVQADPIRAPARAQDLTLRHRVVDYRAGDLEARYPRLQIDEDCLVNYGFLPREHLALMHPREPKRPWDAETQRKADDVLAFVRERRAVHPREVELHFAHGRAKGPWGGTGNLATHLLDGLHYRGLLRVKRRDSGTRVYEAAAHPPADDSPNGRARRAAALIDLVVHKYAPLPAASLTYLVRLLGYGAPHLSAQTQAALRLAREQLASATLDGITWYWPADENPRSRRWAVDDQLRLLAPFDPIVWDRRRFTLFWGWTYKFEAYTPPAQRQFGYYALPMLWGERVIGWGNVKVHDTQLYVTLGYAGFAGAKDFAVQPALDEEVSKMQSFLISSELTGSAQARIAK</sequence>
<dbReference type="RefSeq" id="WP_058644272.1">
    <property type="nucleotide sequence ID" value="NZ_LDSL01000181.1"/>
</dbReference>
<proteinExistence type="predicted"/>